<accession>N1S9C5</accession>
<dbReference type="Gene3D" id="1.10.540.10">
    <property type="entry name" value="Acyl-CoA dehydrogenase/oxidase, N-terminal domain"/>
    <property type="match status" value="1"/>
</dbReference>
<proteinExistence type="predicted"/>
<dbReference type="Gene3D" id="3.20.19.10">
    <property type="entry name" value="Aconitase, domain 4"/>
    <property type="match status" value="1"/>
</dbReference>
<dbReference type="AlphaFoldDB" id="N1S9C5"/>
<evidence type="ECO:0000256" key="1">
    <source>
        <dbReference type="ARBA" id="ARBA00023239"/>
    </source>
</evidence>
<dbReference type="Pfam" id="PF02771">
    <property type="entry name" value="Acyl-CoA_dh_N"/>
    <property type="match status" value="1"/>
</dbReference>
<dbReference type="InterPro" id="IPR000573">
    <property type="entry name" value="AconitaseA/IPMdHydase_ssu_swvl"/>
</dbReference>
<dbReference type="STRING" id="1229665.N1S9C5"/>
<feature type="domain" description="Acyl-CoA dehydrogenase/oxidase N-terminal" evidence="3">
    <location>
        <begin position="41"/>
        <end position="121"/>
    </location>
</feature>
<keyword evidence="5" id="KW-1185">Reference proteome</keyword>
<dbReference type="InterPro" id="IPR013786">
    <property type="entry name" value="AcylCoA_DH/ox_N"/>
</dbReference>
<dbReference type="InterPro" id="IPR037069">
    <property type="entry name" value="AcylCoA_DH/ox_N_sf"/>
</dbReference>
<organism evidence="4 5">
    <name type="scientific">Fusarium oxysporum f. sp. cubense (strain race 4)</name>
    <name type="common">Panama disease fungus</name>
    <dbReference type="NCBI Taxonomy" id="2502994"/>
    <lineage>
        <taxon>Eukaryota</taxon>
        <taxon>Fungi</taxon>
        <taxon>Dikarya</taxon>
        <taxon>Ascomycota</taxon>
        <taxon>Pezizomycotina</taxon>
        <taxon>Sordariomycetes</taxon>
        <taxon>Hypocreomycetidae</taxon>
        <taxon>Hypocreales</taxon>
        <taxon>Nectriaceae</taxon>
        <taxon>Fusarium</taxon>
        <taxon>Fusarium oxysporum species complex</taxon>
    </lineage>
</organism>
<dbReference type="InterPro" id="IPR050075">
    <property type="entry name" value="LeuD"/>
</dbReference>
<dbReference type="SUPFAM" id="SSF52016">
    <property type="entry name" value="LeuD/IlvD-like"/>
    <property type="match status" value="1"/>
</dbReference>
<protein>
    <submittedName>
        <fullName evidence="4">Homoaconitase, mitochondrial</fullName>
    </submittedName>
</protein>
<sequence length="299" mass="33103">MSRLASRCLVHLRPSLNHLAQRHAFSTTPPRHLMSLTGFSDNQLTVRDAISKICAEFPNTYWQSHDQDEQDPKEFHAALAKAGWLGIALPESLGGSALGISEATMMMQTITESGAGMAGTPVRQFVLIPDDSTNSLIGKYTYEDNISPEKMAEVCMENYDTEFGKIAQPGDILVTGFNFGCGSSREQAATAILAKKIPLVVSGSFGNIFSRNSINNALMGVEVPRLVERLRETYKNDTEKPLTRRTGWKFVWDVRRSKVVVTEKDGKQWEQKVGELPANVQEIIAKGGLEKWVKSKIEA</sequence>
<reference evidence="5" key="1">
    <citation type="submission" date="2012-09" db="EMBL/GenBank/DDBJ databases">
        <title>Genome sequencing and comparative transcriptomics of race 1 and race 4 of banana pathogen: Fusarium oxysporum f. sp. cubense.</title>
        <authorList>
            <person name="Fang X."/>
            <person name="Huang J."/>
        </authorList>
    </citation>
    <scope>NUCLEOTIDE SEQUENCE [LARGE SCALE GENOMIC DNA]</scope>
    <source>
        <strain evidence="5">race 4</strain>
    </source>
</reference>
<dbReference type="EMBL" id="KB726235">
    <property type="protein sequence ID" value="EMT73367.1"/>
    <property type="molecule type" value="Genomic_DNA"/>
</dbReference>
<dbReference type="GO" id="GO:0016627">
    <property type="term" value="F:oxidoreductase activity, acting on the CH-CH group of donors"/>
    <property type="evidence" value="ECO:0007669"/>
    <property type="project" value="InterPro"/>
</dbReference>
<feature type="domain" description="Aconitase A/isopropylmalate dehydratase small subunit swivel" evidence="2">
    <location>
        <begin position="155"/>
        <end position="225"/>
    </location>
</feature>
<dbReference type="Proteomes" id="UP000016929">
    <property type="component" value="Unassembled WGS sequence"/>
</dbReference>
<dbReference type="CDD" id="cd01674">
    <property type="entry name" value="Homoaconitase_Swivel"/>
    <property type="match status" value="1"/>
</dbReference>
<dbReference type="GO" id="GO:0016829">
    <property type="term" value="F:lyase activity"/>
    <property type="evidence" value="ECO:0007669"/>
    <property type="project" value="UniProtKB-KW"/>
</dbReference>
<dbReference type="PANTHER" id="PTHR43345">
    <property type="entry name" value="3-ISOPROPYLMALATE DEHYDRATASE SMALL SUBUNIT 2-RELATED-RELATED"/>
    <property type="match status" value="1"/>
</dbReference>
<evidence type="ECO:0000259" key="2">
    <source>
        <dbReference type="Pfam" id="PF00694"/>
    </source>
</evidence>
<dbReference type="GO" id="GO:0050660">
    <property type="term" value="F:flavin adenine dinucleotide binding"/>
    <property type="evidence" value="ECO:0007669"/>
    <property type="project" value="InterPro"/>
</dbReference>
<evidence type="ECO:0000259" key="3">
    <source>
        <dbReference type="Pfam" id="PF02771"/>
    </source>
</evidence>
<dbReference type="HOGENOM" id="CLU_930771_0_0_1"/>
<gene>
    <name evidence="4" type="ORF">FOC4_g10004737</name>
</gene>
<name>N1S9C5_FUSC4</name>
<dbReference type="PANTHER" id="PTHR43345:SF2">
    <property type="entry name" value="3-ISOPROPYLMALATE DEHYDRATASE SMALL SUBUNIT 1"/>
    <property type="match status" value="1"/>
</dbReference>
<dbReference type="Pfam" id="PF00694">
    <property type="entry name" value="Aconitase_C"/>
    <property type="match status" value="1"/>
</dbReference>
<dbReference type="SUPFAM" id="SSF56645">
    <property type="entry name" value="Acyl-CoA dehydrogenase NM domain-like"/>
    <property type="match status" value="1"/>
</dbReference>
<reference evidence="5" key="2">
    <citation type="journal article" date="2014" name="PLoS ONE">
        <title>Genome and Transcriptome Analysis of the Fungal Pathogen Fusarium oxysporum f. sp. cubense Causing Banana Vascular Wilt Disease.</title>
        <authorList>
            <person name="Guo L."/>
            <person name="Han L."/>
            <person name="Yang L."/>
            <person name="Zeng H."/>
            <person name="Fan D."/>
            <person name="Zhu Y."/>
            <person name="Feng Y."/>
            <person name="Wang G."/>
            <person name="Peng C."/>
            <person name="Jiang X."/>
            <person name="Zhou D."/>
            <person name="Ni P."/>
            <person name="Liang C."/>
            <person name="Liu L."/>
            <person name="Wang J."/>
            <person name="Mao C."/>
            <person name="Fang X."/>
            <person name="Peng M."/>
            <person name="Huang J."/>
        </authorList>
    </citation>
    <scope>NUCLEOTIDE SEQUENCE [LARGE SCALE GENOMIC DNA]</scope>
    <source>
        <strain evidence="5">race 4</strain>
    </source>
</reference>
<dbReference type="InterPro" id="IPR009100">
    <property type="entry name" value="AcylCoA_DH/oxidase_NM_dom_sf"/>
</dbReference>
<keyword evidence="1" id="KW-0456">Lyase</keyword>
<dbReference type="InterPro" id="IPR039386">
    <property type="entry name" value="Homoaconitase_swivel"/>
</dbReference>
<evidence type="ECO:0000313" key="4">
    <source>
        <dbReference type="EMBL" id="EMT73367.1"/>
    </source>
</evidence>
<dbReference type="InterPro" id="IPR015928">
    <property type="entry name" value="Aconitase/3IPM_dehydase_swvl"/>
</dbReference>
<evidence type="ECO:0000313" key="5">
    <source>
        <dbReference type="Proteomes" id="UP000016929"/>
    </source>
</evidence>